<evidence type="ECO:0000313" key="2">
    <source>
        <dbReference type="Proteomes" id="UP000620670"/>
    </source>
</evidence>
<keyword evidence="2" id="KW-1185">Reference proteome</keyword>
<proteinExistence type="predicted"/>
<gene>
    <name evidence="1" type="ORF">JAO75_08240</name>
</gene>
<comment type="caution">
    <text evidence="1">The sequence shown here is derived from an EMBL/GenBank/DDBJ whole genome shotgun (WGS) entry which is preliminary data.</text>
</comment>
<dbReference type="RefSeq" id="WP_199048217.1">
    <property type="nucleotide sequence ID" value="NZ_JAELXT010000006.1"/>
</dbReference>
<dbReference type="EMBL" id="JAELXT010000006">
    <property type="protein sequence ID" value="MBJ6125399.1"/>
    <property type="molecule type" value="Genomic_DNA"/>
</dbReference>
<sequence length="503" mass="56306">MSAEPEWTERADKRGLDPLGMQNAGVVLYQSLLPGISNVTLRMRYYGYYCWVSDAYARIGATDEFTAWRSWVRRAEALYALVCSHAKGQGGVGGSEWADRRLGQNEDIIDFAEAASNDPTAVKYLRQSLGVFGGAYYSQMAEMGLFRQGDHGIPRATNVTGKAAADAFRASIGPEVEELLRNSITLARIARDDLARLAPIVPSAIPEVSSEREAYESLLFPSDGSINGDTSRAASLRLILKAAQTFGRRPDPNEIRWHLFASERFDEEVLDGQRVRWEAYHCQDLLQVAAAALLEWATDLMAEYDAGRTLAEIEEEVRTRLGGAEPGTADLRWSELREGIDPSIFDYRSVWSRLTSRRGTAELKAWDAVHLMAALDQRIIQRAELREVARRELRVRGGGRSIMSELAWIGHRSDTRVGDLVATYVIERVVRRHSWVAMQKLRRQRDYTFLFEVRDGRLVRRNGYAPVPTTPRLNPAVQFLVDVGLVDENGTTARGRAILGANA</sequence>
<accession>A0ABS0XZB4</accession>
<reference evidence="2" key="1">
    <citation type="submission" date="2020-12" db="EMBL/GenBank/DDBJ databases">
        <title>Hymenobacter sp.</title>
        <authorList>
            <person name="Kim M.K."/>
        </authorList>
    </citation>
    <scope>NUCLEOTIDE SEQUENCE [LARGE SCALE GENOMIC DNA]</scope>
    <source>
        <strain evidence="2">BT325</strain>
    </source>
</reference>
<dbReference type="Proteomes" id="UP000620670">
    <property type="component" value="Unassembled WGS sequence"/>
</dbReference>
<protein>
    <submittedName>
        <fullName evidence="1">Uncharacterized protein</fullName>
    </submittedName>
</protein>
<evidence type="ECO:0000313" key="1">
    <source>
        <dbReference type="EMBL" id="MBJ6125399.1"/>
    </source>
</evidence>
<name>A0ABS0XZB4_9HYPH</name>
<organism evidence="1 2">
    <name type="scientific">Microvirga splendida</name>
    <dbReference type="NCBI Taxonomy" id="2795727"/>
    <lineage>
        <taxon>Bacteria</taxon>
        <taxon>Pseudomonadati</taxon>
        <taxon>Pseudomonadota</taxon>
        <taxon>Alphaproteobacteria</taxon>
        <taxon>Hyphomicrobiales</taxon>
        <taxon>Methylobacteriaceae</taxon>
        <taxon>Microvirga</taxon>
    </lineage>
</organism>